<sequence>MSEIFDPEGGCLRSTFTRKSYFNSNFDYKPPLPVPIYDSGGKEATFTYSYVNILKTITLMLKNKDIRQFCMKPNVTKDPRGFFDLKDGNVIHKNEFFLQEYTIHLGIFQDAFELCSPVGSHKKKNKMLGFYFTLLNLPPDLRSKLKNIKLIFLCKESYQRDYG</sequence>
<accession>A0ACC2PFL2</accession>
<protein>
    <submittedName>
        <fullName evidence="1">Uncharacterized protein</fullName>
    </submittedName>
</protein>
<keyword evidence="2" id="KW-1185">Reference proteome</keyword>
<dbReference type="Proteomes" id="UP001239111">
    <property type="component" value="Chromosome 1"/>
</dbReference>
<evidence type="ECO:0000313" key="2">
    <source>
        <dbReference type="Proteomes" id="UP001239111"/>
    </source>
</evidence>
<evidence type="ECO:0000313" key="1">
    <source>
        <dbReference type="EMBL" id="KAJ8681611.1"/>
    </source>
</evidence>
<organism evidence="1 2">
    <name type="scientific">Eretmocerus hayati</name>
    <dbReference type="NCBI Taxonomy" id="131215"/>
    <lineage>
        <taxon>Eukaryota</taxon>
        <taxon>Metazoa</taxon>
        <taxon>Ecdysozoa</taxon>
        <taxon>Arthropoda</taxon>
        <taxon>Hexapoda</taxon>
        <taxon>Insecta</taxon>
        <taxon>Pterygota</taxon>
        <taxon>Neoptera</taxon>
        <taxon>Endopterygota</taxon>
        <taxon>Hymenoptera</taxon>
        <taxon>Apocrita</taxon>
        <taxon>Proctotrupomorpha</taxon>
        <taxon>Chalcidoidea</taxon>
        <taxon>Aphelinidae</taxon>
        <taxon>Aphelininae</taxon>
        <taxon>Eretmocerus</taxon>
    </lineage>
</organism>
<reference evidence="1" key="1">
    <citation type="submission" date="2023-04" db="EMBL/GenBank/DDBJ databases">
        <title>A chromosome-level genome assembly of the parasitoid wasp Eretmocerus hayati.</title>
        <authorList>
            <person name="Zhong Y."/>
            <person name="Liu S."/>
            <person name="Liu Y."/>
        </authorList>
    </citation>
    <scope>NUCLEOTIDE SEQUENCE</scope>
    <source>
        <strain evidence="1">ZJU_SS_LIU_2023</strain>
    </source>
</reference>
<proteinExistence type="predicted"/>
<comment type="caution">
    <text evidence="1">The sequence shown here is derived from an EMBL/GenBank/DDBJ whole genome shotgun (WGS) entry which is preliminary data.</text>
</comment>
<name>A0ACC2PFL2_9HYME</name>
<dbReference type="EMBL" id="CM056741">
    <property type="protein sequence ID" value="KAJ8681611.1"/>
    <property type="molecule type" value="Genomic_DNA"/>
</dbReference>
<gene>
    <name evidence="1" type="ORF">QAD02_017403</name>
</gene>